<dbReference type="Gene3D" id="3.90.79.10">
    <property type="entry name" value="Nucleoside Triphosphate Pyrophosphohydrolase"/>
    <property type="match status" value="1"/>
</dbReference>
<sequence>MSTEPLRCAGALIVDDQGRLFIQRRSPERRLFPNTWDIAGGHLEPGEEVEDALRREVFEETGWTVSHVLGLVGEYRYTGDDGIERVETDFLVRVDGDLDRPRLEPGKHTEFRWITEQEVAVLDEHRDVNDGLIRRIAENGFAALRSIGL</sequence>
<dbReference type="PANTHER" id="PTHR43736:SF1">
    <property type="entry name" value="DIHYDRONEOPTERIN TRIPHOSPHATE DIPHOSPHATASE"/>
    <property type="match status" value="1"/>
</dbReference>
<reference evidence="5" key="1">
    <citation type="submission" date="2016-06" db="EMBL/GenBank/DDBJ databases">
        <authorList>
            <person name="Varghese N."/>
            <person name="Submissions Spin"/>
        </authorList>
    </citation>
    <scope>NUCLEOTIDE SEQUENCE [LARGE SCALE GENOMIC DNA]</scope>
    <source>
        <strain evidence="5">DSM 43816</strain>
    </source>
</reference>
<dbReference type="InterPro" id="IPR020476">
    <property type="entry name" value="Nudix_hydrolase"/>
</dbReference>
<accession>A0A1C4WDV9</accession>
<dbReference type="Proteomes" id="UP000198253">
    <property type="component" value="Chromosome I"/>
</dbReference>
<name>A0A1C4WDV9_MICEC</name>
<dbReference type="SUPFAM" id="SSF55811">
    <property type="entry name" value="Nudix"/>
    <property type="match status" value="1"/>
</dbReference>
<dbReference type="Pfam" id="PF00293">
    <property type="entry name" value="NUDIX"/>
    <property type="match status" value="1"/>
</dbReference>
<dbReference type="PROSITE" id="PS51462">
    <property type="entry name" value="NUDIX"/>
    <property type="match status" value="1"/>
</dbReference>
<dbReference type="PRINTS" id="PR00502">
    <property type="entry name" value="NUDIXFAMILY"/>
</dbReference>
<dbReference type="PROSITE" id="PS00893">
    <property type="entry name" value="NUDIX_BOX"/>
    <property type="match status" value="1"/>
</dbReference>
<dbReference type="AlphaFoldDB" id="A0A1C4WDV9"/>
<dbReference type="GO" id="GO:0016787">
    <property type="term" value="F:hydrolase activity"/>
    <property type="evidence" value="ECO:0007669"/>
    <property type="project" value="UniProtKB-KW"/>
</dbReference>
<evidence type="ECO:0000313" key="4">
    <source>
        <dbReference type="EMBL" id="SCE94437.1"/>
    </source>
</evidence>
<dbReference type="RefSeq" id="WP_088981470.1">
    <property type="nucleotide sequence ID" value="NZ_JBFAII010000001.1"/>
</dbReference>
<dbReference type="EMBL" id="LT607413">
    <property type="protein sequence ID" value="SCE94437.1"/>
    <property type="molecule type" value="Genomic_DNA"/>
</dbReference>
<dbReference type="PANTHER" id="PTHR43736">
    <property type="entry name" value="ADP-RIBOSE PYROPHOSPHATASE"/>
    <property type="match status" value="1"/>
</dbReference>
<organism evidence="4 5">
    <name type="scientific">Micromonospora echinospora</name>
    <name type="common">Micromonospora purpurea</name>
    <dbReference type="NCBI Taxonomy" id="1877"/>
    <lineage>
        <taxon>Bacteria</taxon>
        <taxon>Bacillati</taxon>
        <taxon>Actinomycetota</taxon>
        <taxon>Actinomycetes</taxon>
        <taxon>Micromonosporales</taxon>
        <taxon>Micromonosporaceae</taxon>
        <taxon>Micromonospora</taxon>
    </lineage>
</organism>
<proteinExistence type="inferred from homology"/>
<dbReference type="InterPro" id="IPR020084">
    <property type="entry name" value="NUDIX_hydrolase_CS"/>
</dbReference>
<dbReference type="OrthoDB" id="4247482at2"/>
<evidence type="ECO:0000256" key="1">
    <source>
        <dbReference type="ARBA" id="ARBA00005582"/>
    </source>
</evidence>
<comment type="similarity">
    <text evidence="1 3">Belongs to the Nudix hydrolase family.</text>
</comment>
<evidence type="ECO:0000256" key="3">
    <source>
        <dbReference type="RuleBase" id="RU003476"/>
    </source>
</evidence>
<protein>
    <submittedName>
        <fullName evidence="4">NUDIX domain-containing protein</fullName>
    </submittedName>
</protein>
<keyword evidence="5" id="KW-1185">Reference proteome</keyword>
<keyword evidence="2 3" id="KW-0378">Hydrolase</keyword>
<evidence type="ECO:0000256" key="2">
    <source>
        <dbReference type="ARBA" id="ARBA00022801"/>
    </source>
</evidence>
<dbReference type="CDD" id="cd02883">
    <property type="entry name" value="NUDIX_Hydrolase"/>
    <property type="match status" value="1"/>
</dbReference>
<dbReference type="InterPro" id="IPR015797">
    <property type="entry name" value="NUDIX_hydrolase-like_dom_sf"/>
</dbReference>
<gene>
    <name evidence="4" type="ORF">GA0070618_2102</name>
</gene>
<dbReference type="InParanoid" id="A0A1C4WDV9"/>
<evidence type="ECO:0000313" key="5">
    <source>
        <dbReference type="Proteomes" id="UP000198253"/>
    </source>
</evidence>
<dbReference type="InterPro" id="IPR000086">
    <property type="entry name" value="NUDIX_hydrolase_dom"/>
</dbReference>